<comment type="caution">
    <text evidence="1">The sequence shown here is derived from an EMBL/GenBank/DDBJ whole genome shotgun (WGS) entry which is preliminary data.</text>
</comment>
<organism evidence="1 2">
    <name type="scientific">Nocardioides plantarum</name>
    <dbReference type="NCBI Taxonomy" id="29299"/>
    <lineage>
        <taxon>Bacteria</taxon>
        <taxon>Bacillati</taxon>
        <taxon>Actinomycetota</taxon>
        <taxon>Actinomycetes</taxon>
        <taxon>Propionibacteriales</taxon>
        <taxon>Nocardioidaceae</taxon>
        <taxon>Nocardioides</taxon>
    </lineage>
</organism>
<keyword evidence="2" id="KW-1185">Reference proteome</keyword>
<reference evidence="1 2" key="1">
    <citation type="submission" date="2024-09" db="EMBL/GenBank/DDBJ databases">
        <authorList>
            <person name="Sun Q."/>
            <person name="Mori K."/>
        </authorList>
    </citation>
    <scope>NUCLEOTIDE SEQUENCE [LARGE SCALE GENOMIC DNA]</scope>
    <source>
        <strain evidence="1 2">JCM 9626</strain>
    </source>
</reference>
<sequence>MSDLFTLKPPLNVQTGTVMLTLKFGAPCDVVQPGRKLRRGRGLPLTLAPEGIIVSTEDVPIQKYVSNVVVQGPYGVSGVEVDLRIAVDRSDDFAGLKNYVAQKGKNFADLLDAEVGNALDAAVRDALRDSTAQDLYERGNLTSRLAGLERLLDGLFVVRSIQRVRADWDPEFIRVREAAARKARELAEKALELEHTLTIDRELQSAKDLAAAETAQRRGLSLNELENPELVALQRQQDHEVRLAMIEQMESLRRVGGLELVGEVLRSNSVAGRWTPELASPEPSSWSMTSLERDKTLASFWKKSGLPGEPIGLSLSEFSAETTVVVVSTGELPSGDEAVAVYGHHVDASRVLTIDNVSTIEEIVEKYLASVQPALAEADLHIRVLAEGDVVRIQVGSEKIRLGPVLRDLTVPDSELLVPLRDLLRASAVVLEIAGG</sequence>
<name>A0ABV5KEH3_9ACTN</name>
<dbReference type="RefSeq" id="WP_140007298.1">
    <property type="nucleotide sequence ID" value="NZ_JBHMDG010000029.1"/>
</dbReference>
<protein>
    <recommendedName>
        <fullName evidence="3">Band 7 domain-containing protein</fullName>
    </recommendedName>
</protein>
<evidence type="ECO:0000313" key="2">
    <source>
        <dbReference type="Proteomes" id="UP001589750"/>
    </source>
</evidence>
<evidence type="ECO:0008006" key="3">
    <source>
        <dbReference type="Google" id="ProtNLM"/>
    </source>
</evidence>
<gene>
    <name evidence="1" type="ORF">ACFFRI_18840</name>
</gene>
<proteinExistence type="predicted"/>
<accession>A0ABV5KEH3</accession>
<dbReference type="EMBL" id="JBHMDG010000029">
    <property type="protein sequence ID" value="MFB9315113.1"/>
    <property type="molecule type" value="Genomic_DNA"/>
</dbReference>
<evidence type="ECO:0000313" key="1">
    <source>
        <dbReference type="EMBL" id="MFB9315113.1"/>
    </source>
</evidence>
<dbReference type="Proteomes" id="UP001589750">
    <property type="component" value="Unassembled WGS sequence"/>
</dbReference>